<dbReference type="GO" id="GO:0009063">
    <property type="term" value="P:amino acid catabolic process"/>
    <property type="evidence" value="ECO:0007669"/>
    <property type="project" value="TreeGrafter"/>
</dbReference>
<dbReference type="AlphaFoldDB" id="A0A0D0C3Q8"/>
<dbReference type="Gene3D" id="1.10.10.1620">
    <property type="match status" value="1"/>
</dbReference>
<dbReference type="InterPro" id="IPR002937">
    <property type="entry name" value="Amino_oxidase"/>
</dbReference>
<keyword evidence="3" id="KW-1185">Reference proteome</keyword>
<dbReference type="PANTHER" id="PTHR10742:SF342">
    <property type="entry name" value="AMINE OXIDASE"/>
    <property type="match status" value="1"/>
</dbReference>
<gene>
    <name evidence="2" type="ORF">GYMLUDRAFT_180125</name>
</gene>
<protein>
    <recommendedName>
        <fullName evidence="1">Amine oxidase domain-containing protein</fullName>
    </recommendedName>
</protein>
<dbReference type="InterPro" id="IPR050281">
    <property type="entry name" value="Flavin_monoamine_oxidase"/>
</dbReference>
<dbReference type="PANTHER" id="PTHR10742">
    <property type="entry name" value="FLAVIN MONOAMINE OXIDASE"/>
    <property type="match status" value="1"/>
</dbReference>
<organism evidence="2 3">
    <name type="scientific">Collybiopsis luxurians FD-317 M1</name>
    <dbReference type="NCBI Taxonomy" id="944289"/>
    <lineage>
        <taxon>Eukaryota</taxon>
        <taxon>Fungi</taxon>
        <taxon>Dikarya</taxon>
        <taxon>Basidiomycota</taxon>
        <taxon>Agaricomycotina</taxon>
        <taxon>Agaricomycetes</taxon>
        <taxon>Agaricomycetidae</taxon>
        <taxon>Agaricales</taxon>
        <taxon>Marasmiineae</taxon>
        <taxon>Omphalotaceae</taxon>
        <taxon>Collybiopsis</taxon>
        <taxon>Collybiopsis luxurians</taxon>
    </lineage>
</organism>
<dbReference type="OrthoDB" id="7777654at2759"/>
<dbReference type="SUPFAM" id="SSF51905">
    <property type="entry name" value="FAD/NAD(P)-binding domain"/>
    <property type="match status" value="1"/>
</dbReference>
<reference evidence="2 3" key="1">
    <citation type="submission" date="2014-04" db="EMBL/GenBank/DDBJ databases">
        <title>Evolutionary Origins and Diversification of the Mycorrhizal Mutualists.</title>
        <authorList>
            <consortium name="DOE Joint Genome Institute"/>
            <consortium name="Mycorrhizal Genomics Consortium"/>
            <person name="Kohler A."/>
            <person name="Kuo A."/>
            <person name="Nagy L.G."/>
            <person name="Floudas D."/>
            <person name="Copeland A."/>
            <person name="Barry K.W."/>
            <person name="Cichocki N."/>
            <person name="Veneault-Fourrey C."/>
            <person name="LaButti K."/>
            <person name="Lindquist E.A."/>
            <person name="Lipzen A."/>
            <person name="Lundell T."/>
            <person name="Morin E."/>
            <person name="Murat C."/>
            <person name="Riley R."/>
            <person name="Ohm R."/>
            <person name="Sun H."/>
            <person name="Tunlid A."/>
            <person name="Henrissat B."/>
            <person name="Grigoriev I.V."/>
            <person name="Hibbett D.S."/>
            <person name="Martin F."/>
        </authorList>
    </citation>
    <scope>NUCLEOTIDE SEQUENCE [LARGE SCALE GENOMIC DNA]</scope>
    <source>
        <strain evidence="2 3">FD-317 M1</strain>
    </source>
</reference>
<evidence type="ECO:0000313" key="3">
    <source>
        <dbReference type="Proteomes" id="UP000053593"/>
    </source>
</evidence>
<dbReference type="Pfam" id="PF01593">
    <property type="entry name" value="Amino_oxidase"/>
    <property type="match status" value="1"/>
</dbReference>
<dbReference type="HOGENOM" id="CLU_004498_8_1_1"/>
<dbReference type="SUPFAM" id="SSF54373">
    <property type="entry name" value="FAD-linked reductases, C-terminal domain"/>
    <property type="match status" value="1"/>
</dbReference>
<dbReference type="Gene3D" id="3.90.660.10">
    <property type="match status" value="2"/>
</dbReference>
<dbReference type="GO" id="GO:0001716">
    <property type="term" value="F:L-amino-acid oxidase activity"/>
    <property type="evidence" value="ECO:0007669"/>
    <property type="project" value="TreeGrafter"/>
</dbReference>
<name>A0A0D0C3Q8_9AGAR</name>
<feature type="domain" description="Amine oxidase" evidence="1">
    <location>
        <begin position="2"/>
        <end position="479"/>
    </location>
</feature>
<evidence type="ECO:0000259" key="1">
    <source>
        <dbReference type="Pfam" id="PF01593"/>
    </source>
</evidence>
<proteinExistence type="predicted"/>
<dbReference type="InterPro" id="IPR036188">
    <property type="entry name" value="FAD/NAD-bd_sf"/>
</dbReference>
<sequence length="527" mass="59946">GIPYKIFEASKRPGGRVFTYPFSPKPPMGKHDYYDVGAMRFPDNEASKATFELFKELNLKDNLIPYVFSRDNAIMYFNGIKSTAAVPKKYLNKTHVDLTGRTIYGADACIYAAYDPFRKALVKNFDQGWKKLMEYDRASTRTYLTYEKPQYPMPVAYWLETRASGTDGFDCAFSEAVLESLEFNYPIKEGVKWSCLDGGSEIFIGAMLNQLETKPSYNQRVTSVKSILEKPPSSWPFNRFPFMEVSSIDDSTGEQHLELFSHVISTTTFATLSTIDTTEVHMTYTQRQAIRTLLYGPAVKVAIKFKSRWWEKNGLDQCGASSYTDRLSRVVVCPSARIGKDGPGVLMVTYNWNQDASRFGSLIENPDWSEQLDPNRTPPPSEKQLLYLIYKDLAVLHDVSIDQLHNDTLDYHVFDWYHNPYTMGAYAHCGPGQFSTLWPDIVQPASYGRFHFAGELASAKHAWLSGALDSAVRVVNEILYMDLPMLVSKFSEEHGRSSMFSDDESAYKYLVKGLVSKELEEAEAWRV</sequence>
<feature type="non-terminal residue" evidence="2">
    <location>
        <position position="1"/>
    </location>
</feature>
<evidence type="ECO:0000313" key="2">
    <source>
        <dbReference type="EMBL" id="KIK52447.1"/>
    </source>
</evidence>
<accession>A0A0D0C3Q8</accession>
<dbReference type="Proteomes" id="UP000053593">
    <property type="component" value="Unassembled WGS sequence"/>
</dbReference>
<dbReference type="EMBL" id="KN834843">
    <property type="protein sequence ID" value="KIK52447.1"/>
    <property type="molecule type" value="Genomic_DNA"/>
</dbReference>